<evidence type="ECO:0000313" key="3">
    <source>
        <dbReference type="Proteomes" id="UP001211044"/>
    </source>
</evidence>
<keyword evidence="1" id="KW-0378">Hydrolase</keyword>
<evidence type="ECO:0000313" key="2">
    <source>
        <dbReference type="EMBL" id="WCE46693.1"/>
    </source>
</evidence>
<comment type="similarity">
    <text evidence="1">Belongs to the LOG family.</text>
</comment>
<dbReference type="EMBL" id="CP116394">
    <property type="protein sequence ID" value="WCE46693.1"/>
    <property type="molecule type" value="Genomic_DNA"/>
</dbReference>
<proteinExistence type="inferred from homology"/>
<dbReference type="NCBIfam" id="TIGR00730">
    <property type="entry name" value="Rossman fold protein, TIGR00730 family"/>
    <property type="match status" value="1"/>
</dbReference>
<dbReference type="GO" id="GO:0005829">
    <property type="term" value="C:cytosol"/>
    <property type="evidence" value="ECO:0007669"/>
    <property type="project" value="TreeGrafter"/>
</dbReference>
<dbReference type="GO" id="GO:0016787">
    <property type="term" value="F:hydrolase activity"/>
    <property type="evidence" value="ECO:0007669"/>
    <property type="project" value="UniProtKB-KW"/>
</dbReference>
<dbReference type="PANTHER" id="PTHR43393:SF2">
    <property type="entry name" value="CYTOKININ RIBOSIDE 5'-MONOPHOSPHATE PHOSPHORIBOHYDROLASE"/>
    <property type="match status" value="1"/>
</dbReference>
<dbReference type="AlphaFoldDB" id="A0AB38XQV5"/>
<dbReference type="InterPro" id="IPR031100">
    <property type="entry name" value="LOG_fam"/>
</dbReference>
<gene>
    <name evidence="2" type="ORF">PIG85_03355</name>
</gene>
<dbReference type="GO" id="GO:0009691">
    <property type="term" value="P:cytokinin biosynthetic process"/>
    <property type="evidence" value="ECO:0007669"/>
    <property type="project" value="UniProtKB-UniRule"/>
</dbReference>
<keyword evidence="1" id="KW-0203">Cytokinin biosynthesis</keyword>
<accession>A0AB38XQV5</accession>
<dbReference type="FunFam" id="3.40.50.450:FF:000011">
    <property type="entry name" value="TIGR00730 family Rossman fold protein"/>
    <property type="match status" value="1"/>
</dbReference>
<protein>
    <recommendedName>
        <fullName evidence="1">Cytokinin riboside 5'-monophosphate phosphoribohydrolase</fullName>
        <ecNumber evidence="1">3.2.2.n1</ecNumber>
    </recommendedName>
</protein>
<organism evidence="2 3">
    <name type="scientific">Winkia neuii subsp. anitrata</name>
    <dbReference type="NCBI Taxonomy" id="29318"/>
    <lineage>
        <taxon>Bacteria</taxon>
        <taxon>Bacillati</taxon>
        <taxon>Actinomycetota</taxon>
        <taxon>Actinomycetes</taxon>
        <taxon>Actinomycetales</taxon>
        <taxon>Actinomycetaceae</taxon>
        <taxon>Winkia</taxon>
    </lineage>
</organism>
<evidence type="ECO:0000256" key="1">
    <source>
        <dbReference type="RuleBase" id="RU363015"/>
    </source>
</evidence>
<dbReference type="PANTHER" id="PTHR43393">
    <property type="entry name" value="CYTOKININ RIBOSIDE 5'-MONOPHOSPHATE PHOSPHORIBOHYDROLASE"/>
    <property type="match status" value="1"/>
</dbReference>
<name>A0AB38XQV5_9ACTO</name>
<dbReference type="SUPFAM" id="SSF102405">
    <property type="entry name" value="MCP/YpsA-like"/>
    <property type="match status" value="1"/>
</dbReference>
<reference evidence="2" key="1">
    <citation type="submission" date="2023-01" db="EMBL/GenBank/DDBJ databases">
        <title>Comparative Genomic Analysis of the Clinically-Derived Winkia Strain NY0527 Provides Evidence into the Taxonomic Reassignment of Winkia neuii and Characterizes Their Virulence Traits.</title>
        <authorList>
            <person name="Cai X."/>
            <person name="Peng Y."/>
            <person name="Li M."/>
            <person name="Qiu Y."/>
            <person name="Wang Y."/>
            <person name="Xu L."/>
            <person name="Hou Q."/>
        </authorList>
    </citation>
    <scope>NUCLEOTIDE SEQUENCE</scope>
    <source>
        <strain evidence="2">NY0527</strain>
    </source>
</reference>
<dbReference type="InterPro" id="IPR005269">
    <property type="entry name" value="LOG"/>
</dbReference>
<dbReference type="Gene3D" id="3.40.50.450">
    <property type="match status" value="1"/>
</dbReference>
<dbReference type="KEGG" id="wne:PIG85_03355"/>
<dbReference type="EC" id="3.2.2.n1" evidence="1"/>
<dbReference type="RefSeq" id="WP_004805907.1">
    <property type="nucleotide sequence ID" value="NZ_CP116394.1"/>
</dbReference>
<dbReference type="InterPro" id="IPR052341">
    <property type="entry name" value="LOG_family_nucleotidases"/>
</dbReference>
<comment type="catalytic activity">
    <reaction evidence="1">
        <text>9-ribosyl-trans-zeatin 5'-phosphate + H2O = trans-zeatin + D-ribose 5-phosphate</text>
        <dbReference type="Rhea" id="RHEA:48564"/>
        <dbReference type="ChEBI" id="CHEBI:15377"/>
        <dbReference type="ChEBI" id="CHEBI:16522"/>
        <dbReference type="ChEBI" id="CHEBI:78346"/>
        <dbReference type="ChEBI" id="CHEBI:87947"/>
        <dbReference type="EC" id="3.2.2.n1"/>
    </reaction>
</comment>
<dbReference type="Proteomes" id="UP001211044">
    <property type="component" value="Chromosome"/>
</dbReference>
<comment type="catalytic activity">
    <reaction evidence="1">
        <text>N(6)-(dimethylallyl)adenosine 5'-phosphate + H2O = N(6)-dimethylallyladenine + D-ribose 5-phosphate</text>
        <dbReference type="Rhea" id="RHEA:48560"/>
        <dbReference type="ChEBI" id="CHEBI:15377"/>
        <dbReference type="ChEBI" id="CHEBI:17660"/>
        <dbReference type="ChEBI" id="CHEBI:57526"/>
        <dbReference type="ChEBI" id="CHEBI:78346"/>
        <dbReference type="EC" id="3.2.2.n1"/>
    </reaction>
</comment>
<sequence>MSRSETYRRGPVMLRGRMIPKETTDTRLLKKGQESDWLHMDPWRVLRIQAEFVEGFGALAELGPAVSVFGSARTKPDSDHYKFGYEVGKLLAQKNIATITGGGPGVMEAANKGAHEHDGASVGLGIELPHEQMMNQWVNLGVNFRYFFVRKTMFVKYASGFIVMPGGFGTLDEMFESVTLVQTRKIKRFPIVLVGADYWGGLLKWMRETVLEAGYISEEDPDMFYVADTPEEAVKLATAEL</sequence>
<dbReference type="Pfam" id="PF03641">
    <property type="entry name" value="Lysine_decarbox"/>
    <property type="match status" value="1"/>
</dbReference>